<evidence type="ECO:0000259" key="3">
    <source>
        <dbReference type="PROSITE" id="PS50110"/>
    </source>
</evidence>
<gene>
    <name evidence="4" type="ORF">ACFPN2_31690</name>
</gene>
<proteinExistence type="predicted"/>
<dbReference type="EMBL" id="JBHSDU010000015">
    <property type="protein sequence ID" value="MFC4313679.1"/>
    <property type="molecule type" value="Genomic_DNA"/>
</dbReference>
<dbReference type="PANTHER" id="PTHR44591">
    <property type="entry name" value="STRESS RESPONSE REGULATOR PROTEIN 1"/>
    <property type="match status" value="1"/>
</dbReference>
<dbReference type="SUPFAM" id="SSF52172">
    <property type="entry name" value="CheY-like"/>
    <property type="match status" value="1"/>
</dbReference>
<dbReference type="InterPro" id="IPR011006">
    <property type="entry name" value="CheY-like_superfamily"/>
</dbReference>
<dbReference type="Proteomes" id="UP001595904">
    <property type="component" value="Unassembled WGS sequence"/>
</dbReference>
<comment type="caution">
    <text evidence="4">The sequence shown here is derived from an EMBL/GenBank/DDBJ whole genome shotgun (WGS) entry which is preliminary data.</text>
</comment>
<accession>A0ABV8T4N7</accession>
<keyword evidence="1 2" id="KW-0597">Phosphoprotein</keyword>
<dbReference type="Gene3D" id="3.40.50.2300">
    <property type="match status" value="1"/>
</dbReference>
<dbReference type="PROSITE" id="PS50110">
    <property type="entry name" value="RESPONSE_REGULATORY"/>
    <property type="match status" value="1"/>
</dbReference>
<evidence type="ECO:0000256" key="2">
    <source>
        <dbReference type="PROSITE-ProRule" id="PRU00169"/>
    </source>
</evidence>
<dbReference type="Pfam" id="PF00072">
    <property type="entry name" value="Response_reg"/>
    <property type="match status" value="1"/>
</dbReference>
<feature type="modified residue" description="4-aspartylphosphate" evidence="2">
    <location>
        <position position="50"/>
    </location>
</feature>
<evidence type="ECO:0000313" key="4">
    <source>
        <dbReference type="EMBL" id="MFC4313679.1"/>
    </source>
</evidence>
<dbReference type="RefSeq" id="WP_380606707.1">
    <property type="nucleotide sequence ID" value="NZ_JBHSDU010000015.1"/>
</dbReference>
<evidence type="ECO:0000313" key="5">
    <source>
        <dbReference type="Proteomes" id="UP001595904"/>
    </source>
</evidence>
<dbReference type="InterPro" id="IPR050595">
    <property type="entry name" value="Bact_response_regulator"/>
</dbReference>
<name>A0ABV8T4N7_9GAMM</name>
<organism evidence="4 5">
    <name type="scientific">Steroidobacter flavus</name>
    <dbReference type="NCBI Taxonomy" id="1842136"/>
    <lineage>
        <taxon>Bacteria</taxon>
        <taxon>Pseudomonadati</taxon>
        <taxon>Pseudomonadota</taxon>
        <taxon>Gammaproteobacteria</taxon>
        <taxon>Steroidobacterales</taxon>
        <taxon>Steroidobacteraceae</taxon>
        <taxon>Steroidobacter</taxon>
    </lineage>
</organism>
<evidence type="ECO:0000256" key="1">
    <source>
        <dbReference type="ARBA" id="ARBA00022553"/>
    </source>
</evidence>
<reference evidence="5" key="1">
    <citation type="journal article" date="2019" name="Int. J. Syst. Evol. Microbiol.">
        <title>The Global Catalogue of Microorganisms (GCM) 10K type strain sequencing project: providing services to taxonomists for standard genome sequencing and annotation.</title>
        <authorList>
            <consortium name="The Broad Institute Genomics Platform"/>
            <consortium name="The Broad Institute Genome Sequencing Center for Infectious Disease"/>
            <person name="Wu L."/>
            <person name="Ma J."/>
        </authorList>
    </citation>
    <scope>NUCLEOTIDE SEQUENCE [LARGE SCALE GENOMIC DNA]</scope>
    <source>
        <strain evidence="5">CGMCC 1.10759</strain>
    </source>
</reference>
<protein>
    <submittedName>
        <fullName evidence="4">Response regulator</fullName>
    </submittedName>
</protein>
<dbReference type="InterPro" id="IPR001789">
    <property type="entry name" value="Sig_transdc_resp-reg_receiver"/>
</dbReference>
<dbReference type="PANTHER" id="PTHR44591:SF23">
    <property type="entry name" value="CHEY SUBFAMILY"/>
    <property type="match status" value="1"/>
</dbReference>
<dbReference type="SMART" id="SM00448">
    <property type="entry name" value="REC"/>
    <property type="match status" value="1"/>
</dbReference>
<keyword evidence="5" id="KW-1185">Reference proteome</keyword>
<feature type="domain" description="Response regulatory" evidence="3">
    <location>
        <begin position="1"/>
        <end position="114"/>
    </location>
</feature>
<sequence length="116" mass="12640">MILVVDDDRSTRASALRLLTARGYSAFEAANETDAVQKAAKLTPDVILMDLHLRQGSGLDAARHIKAQLALEHIPIVALTATPPNWDEKMQLFAAVLTKPCPTAQILDAIEAVLRR</sequence>